<dbReference type="RefSeq" id="WP_111716173.1">
    <property type="nucleotide sequence ID" value="NZ_JBHSSR010000013.1"/>
</dbReference>
<organism evidence="1 2">
    <name type="scientific">Macrococcus epidermidis</name>
    <dbReference type="NCBI Taxonomy" id="1902580"/>
    <lineage>
        <taxon>Bacteria</taxon>
        <taxon>Bacillati</taxon>
        <taxon>Bacillota</taxon>
        <taxon>Bacilli</taxon>
        <taxon>Bacillales</taxon>
        <taxon>Staphylococcaceae</taxon>
        <taxon>Macrococcus</taxon>
    </lineage>
</organism>
<reference evidence="1 2" key="1">
    <citation type="journal article" date="2018" name="Front. Microbiol.">
        <title>Description and Comparative Genomics of Macrococcus caseolyticus subsp. hominis subsp. nov., Macrococcus goetzii sp. nov., Macrococcus epidermidis sp. nov., and Macrococcus bohemicus sp. nov., Novel Macrococci From Human Clinical Material With Virulence Potential and Suspected Uptake of Foreign DNA by Natural Transformation.</title>
        <authorList>
            <person name="Maslanova I."/>
            <person name="Wertheimer Z."/>
            <person name="Sedlacek I."/>
            <person name="Svec P."/>
            <person name="Indrakova A."/>
            <person name="Kovarovic V."/>
            <person name="Schumann P."/>
            <person name="Sproer C."/>
            <person name="Kralova S."/>
            <person name="Sedo O."/>
            <person name="Kristofova L."/>
            <person name="Vrbovska V."/>
            <person name="Fuzik T."/>
            <person name="Petras P."/>
            <person name="Zdrahal Z."/>
            <person name="Ruzickova V."/>
            <person name="Doskar J."/>
            <person name="Pantucek R."/>
        </authorList>
    </citation>
    <scope>NUCLEOTIDE SEQUENCE [LARGE SCALE GENOMIC DNA]</scope>
    <source>
        <strain evidence="1 2">01/688</strain>
    </source>
</reference>
<comment type="caution">
    <text evidence="1">The sequence shown here is derived from an EMBL/GenBank/DDBJ whole genome shotgun (WGS) entry which is preliminary data.</text>
</comment>
<keyword evidence="2" id="KW-1185">Reference proteome</keyword>
<name>A0A327ZQZ7_9STAP</name>
<dbReference type="AlphaFoldDB" id="A0A327ZQZ7"/>
<dbReference type="Proteomes" id="UP000249808">
    <property type="component" value="Unassembled WGS sequence"/>
</dbReference>
<protein>
    <recommendedName>
        <fullName evidence="3">YokE-like PH domain-containing protein</fullName>
    </recommendedName>
</protein>
<proteinExistence type="predicted"/>
<evidence type="ECO:0008006" key="3">
    <source>
        <dbReference type="Google" id="ProtNLM"/>
    </source>
</evidence>
<evidence type="ECO:0000313" key="1">
    <source>
        <dbReference type="EMBL" id="RAK44750.1"/>
    </source>
</evidence>
<sequence length="119" mass="13536">MNKFRQITASELFPNELLGPEIYGTVHFQVGETSEFSGAYITTNERLFMNVDMGEKVYERVVGYNEMNDASITDEGVLLDFHMGGIPMTNITKGDAQEFVDFVNQQIEKVKERQDNVSE</sequence>
<evidence type="ECO:0000313" key="2">
    <source>
        <dbReference type="Proteomes" id="UP000249808"/>
    </source>
</evidence>
<dbReference type="EMBL" id="PZJH01000003">
    <property type="protein sequence ID" value="RAK44750.1"/>
    <property type="molecule type" value="Genomic_DNA"/>
</dbReference>
<accession>A0A327ZQZ7</accession>
<gene>
    <name evidence="1" type="ORF">BHU61_08540</name>
</gene>